<feature type="domain" description="3-hydroxyisobutyrate dehydrogenase-like NAD-binding" evidence="5">
    <location>
        <begin position="167"/>
        <end position="283"/>
    </location>
</feature>
<dbReference type="Pfam" id="PF03446">
    <property type="entry name" value="NAD_binding_2"/>
    <property type="match status" value="1"/>
</dbReference>
<accession>A0A4R6IP78</accession>
<dbReference type="SUPFAM" id="SSF48179">
    <property type="entry name" value="6-phosphogluconate dehydrogenase C-terminal domain-like"/>
    <property type="match status" value="1"/>
</dbReference>
<feature type="active site" evidence="3">
    <location>
        <position position="173"/>
    </location>
</feature>
<evidence type="ECO:0000256" key="1">
    <source>
        <dbReference type="ARBA" id="ARBA00023002"/>
    </source>
</evidence>
<protein>
    <submittedName>
        <fullName evidence="6">3-hydroxyisobutyrate dehydrogenase</fullName>
    </submittedName>
</protein>
<dbReference type="InterPro" id="IPR015815">
    <property type="entry name" value="HIBADH-related"/>
</dbReference>
<dbReference type="InterPro" id="IPR002204">
    <property type="entry name" value="3-OH-isobutyrate_DH-rel_CS"/>
</dbReference>
<feature type="domain" description="6-phosphogluconate dehydrogenase NADP-binding" evidence="4">
    <location>
        <begin position="6"/>
        <end position="164"/>
    </location>
</feature>
<evidence type="ECO:0000313" key="7">
    <source>
        <dbReference type="Proteomes" id="UP000295499"/>
    </source>
</evidence>
<dbReference type="RefSeq" id="WP_166641857.1">
    <property type="nucleotide sequence ID" value="NZ_SNWM01000001.1"/>
</dbReference>
<dbReference type="Pfam" id="PF14833">
    <property type="entry name" value="NAD_binding_11"/>
    <property type="match status" value="1"/>
</dbReference>
<reference evidence="6 7" key="1">
    <citation type="submission" date="2019-03" db="EMBL/GenBank/DDBJ databases">
        <title>Genomic Encyclopedia of Archaeal and Bacterial Type Strains, Phase II (KMG-II): from individual species to whole genera.</title>
        <authorList>
            <person name="Goeker M."/>
        </authorList>
    </citation>
    <scope>NUCLEOTIDE SEQUENCE [LARGE SCALE GENOMIC DNA]</scope>
    <source>
        <strain evidence="6 7">DSM 19034</strain>
    </source>
</reference>
<dbReference type="Gene3D" id="3.40.50.720">
    <property type="entry name" value="NAD(P)-binding Rossmann-like Domain"/>
    <property type="match status" value="1"/>
</dbReference>
<evidence type="ECO:0000259" key="5">
    <source>
        <dbReference type="Pfam" id="PF14833"/>
    </source>
</evidence>
<dbReference type="PANTHER" id="PTHR43580:SF2">
    <property type="entry name" value="CYTOKINE-LIKE NUCLEAR FACTOR N-PAC"/>
    <property type="match status" value="1"/>
</dbReference>
<dbReference type="SUPFAM" id="SSF51735">
    <property type="entry name" value="NAD(P)-binding Rossmann-fold domains"/>
    <property type="match status" value="1"/>
</dbReference>
<dbReference type="InterPro" id="IPR036291">
    <property type="entry name" value="NAD(P)-bd_dom_sf"/>
</dbReference>
<evidence type="ECO:0000259" key="4">
    <source>
        <dbReference type="Pfam" id="PF03446"/>
    </source>
</evidence>
<dbReference type="InterPro" id="IPR029154">
    <property type="entry name" value="HIBADH-like_NADP-bd"/>
</dbReference>
<dbReference type="AlphaFoldDB" id="A0A4R6IP78"/>
<dbReference type="PANTHER" id="PTHR43580">
    <property type="entry name" value="OXIDOREDUCTASE GLYR1-RELATED"/>
    <property type="match status" value="1"/>
</dbReference>
<dbReference type="GO" id="GO:0051287">
    <property type="term" value="F:NAD binding"/>
    <property type="evidence" value="ECO:0007669"/>
    <property type="project" value="InterPro"/>
</dbReference>
<evidence type="ECO:0000313" key="6">
    <source>
        <dbReference type="EMBL" id="TDO23997.1"/>
    </source>
</evidence>
<keyword evidence="7" id="KW-1185">Reference proteome</keyword>
<dbReference type="EMBL" id="SNWM01000001">
    <property type="protein sequence ID" value="TDO23997.1"/>
    <property type="molecule type" value="Genomic_DNA"/>
</dbReference>
<dbReference type="Proteomes" id="UP000295499">
    <property type="component" value="Unassembled WGS sequence"/>
</dbReference>
<gene>
    <name evidence="6" type="ORF">CLV32_0284</name>
</gene>
<dbReference type="Gene3D" id="1.10.1040.10">
    <property type="entry name" value="N-(1-d-carboxylethyl)-l-norvaline Dehydrogenase, domain 2"/>
    <property type="match status" value="1"/>
</dbReference>
<dbReference type="GO" id="GO:0016491">
    <property type="term" value="F:oxidoreductase activity"/>
    <property type="evidence" value="ECO:0007669"/>
    <property type="project" value="UniProtKB-KW"/>
</dbReference>
<dbReference type="InterPro" id="IPR013328">
    <property type="entry name" value="6PGD_dom2"/>
</dbReference>
<dbReference type="InterPro" id="IPR006115">
    <property type="entry name" value="6PGDH_NADP-bd"/>
</dbReference>
<evidence type="ECO:0000256" key="3">
    <source>
        <dbReference type="PIRSR" id="PIRSR000103-1"/>
    </source>
</evidence>
<keyword evidence="2" id="KW-0520">NAD</keyword>
<evidence type="ECO:0000256" key="2">
    <source>
        <dbReference type="ARBA" id="ARBA00023027"/>
    </source>
</evidence>
<comment type="caution">
    <text evidence="6">The sequence shown here is derived from an EMBL/GenBank/DDBJ whole genome shotgun (WGS) entry which is preliminary data.</text>
</comment>
<sequence>MVTIKNIGFIGLGNMGVPMATNLVNAGFSVQVYNRNAQKAKDFQQTVDIQVADTVASLVSTSDVIITMLSNDAAVQEVYGNLFAAGAGKASIYIDMSTVSPETTRQLAATAAEKGISYLDAPVSGSVKPATERQLIIMVGGDAAAFDQVQPVFAALGKSSTLLGASGAGNIAKLAINLFLGITIQGLSEAVVFAAKNGISAEDLLPLINNGPIGSGITKLKTSNIVNEDYTPAFALKLLKKDIGLAEAMGMDTPTGKALSATLIDAVEKGLGDDDMVAIHRYLTKFIS</sequence>
<dbReference type="InterPro" id="IPR051265">
    <property type="entry name" value="HIBADH-related_NP60_sf"/>
</dbReference>
<organism evidence="6 7">
    <name type="scientific">Pedobacter duraquae</name>
    <dbReference type="NCBI Taxonomy" id="425511"/>
    <lineage>
        <taxon>Bacteria</taxon>
        <taxon>Pseudomonadati</taxon>
        <taxon>Bacteroidota</taxon>
        <taxon>Sphingobacteriia</taxon>
        <taxon>Sphingobacteriales</taxon>
        <taxon>Sphingobacteriaceae</taxon>
        <taxon>Pedobacter</taxon>
    </lineage>
</organism>
<dbReference type="PIRSF" id="PIRSF000103">
    <property type="entry name" value="HIBADH"/>
    <property type="match status" value="1"/>
</dbReference>
<dbReference type="GO" id="GO:0016054">
    <property type="term" value="P:organic acid catabolic process"/>
    <property type="evidence" value="ECO:0007669"/>
    <property type="project" value="UniProtKB-ARBA"/>
</dbReference>
<dbReference type="PROSITE" id="PS00895">
    <property type="entry name" value="3_HYDROXYISOBUT_DH"/>
    <property type="match status" value="1"/>
</dbReference>
<dbReference type="GO" id="GO:0050661">
    <property type="term" value="F:NADP binding"/>
    <property type="evidence" value="ECO:0007669"/>
    <property type="project" value="InterPro"/>
</dbReference>
<proteinExistence type="predicted"/>
<name>A0A4R6IP78_9SPHI</name>
<dbReference type="InterPro" id="IPR008927">
    <property type="entry name" value="6-PGluconate_DH-like_C_sf"/>
</dbReference>
<keyword evidence="1" id="KW-0560">Oxidoreductase</keyword>